<proteinExistence type="inferred from homology"/>
<reference evidence="3 4" key="1">
    <citation type="submission" date="2017-09" db="EMBL/GenBank/DDBJ databases">
        <authorList>
            <person name="Ehlers B."/>
            <person name="Leendertz F.H."/>
        </authorList>
    </citation>
    <scope>NUCLEOTIDE SEQUENCE [LARGE SCALE GENOMIC DNA]</scope>
    <source>
        <strain evidence="3 4">DSM 27208</strain>
    </source>
</reference>
<dbReference type="RefSeq" id="WP_097010114.1">
    <property type="nucleotide sequence ID" value="NZ_OBEJ01000008.1"/>
</dbReference>
<evidence type="ECO:0000313" key="4">
    <source>
        <dbReference type="Proteomes" id="UP000219453"/>
    </source>
</evidence>
<accession>A0A285PA47</accession>
<protein>
    <submittedName>
        <fullName evidence="3">NAD(P)-dependent dehydrogenase, short-chain alcohol dehydrogenase family</fullName>
    </submittedName>
</protein>
<dbReference type="AlphaFoldDB" id="A0A285PA47"/>
<dbReference type="OrthoDB" id="213346at2157"/>
<dbReference type="CDD" id="cd05233">
    <property type="entry name" value="SDR_c"/>
    <property type="match status" value="1"/>
</dbReference>
<dbReference type="PRINTS" id="PR00081">
    <property type="entry name" value="GDHRDH"/>
</dbReference>
<dbReference type="Gene3D" id="3.40.50.720">
    <property type="entry name" value="NAD(P)-binding Rossmann-like Domain"/>
    <property type="match status" value="1"/>
</dbReference>
<evidence type="ECO:0000256" key="2">
    <source>
        <dbReference type="ARBA" id="ARBA00023002"/>
    </source>
</evidence>
<evidence type="ECO:0000313" key="3">
    <source>
        <dbReference type="EMBL" id="SNZ18083.1"/>
    </source>
</evidence>
<dbReference type="PANTHER" id="PTHR43943">
    <property type="entry name" value="DEHYDROGENASE/REDUCTASE (SDR FAMILY) MEMBER 4"/>
    <property type="match status" value="1"/>
</dbReference>
<keyword evidence="4" id="KW-1185">Reference proteome</keyword>
<gene>
    <name evidence="3" type="ORF">SAMN06269185_3234</name>
</gene>
<dbReference type="EMBL" id="OBEJ01000008">
    <property type="protein sequence ID" value="SNZ18083.1"/>
    <property type="molecule type" value="Genomic_DNA"/>
</dbReference>
<dbReference type="InterPro" id="IPR002347">
    <property type="entry name" value="SDR_fam"/>
</dbReference>
<sequence length="230" mass="23685">MDDATAVVTGATRGIGRAVAEEFAAAGAHVVCCAREADDVDALVEDIEAEGGTVTGVRADVRDEYDVERLLGTAVRVGGEIDIVVACAGVYHGTPGETPIDDEAYAAYDDHLRTNARGVFATLREAAPHLAPEARVLVPTGRVARDGTPGIGSYAVSKAAAEAIARGFAADLEQTVGCVDPGQVSTGLSGDDGRDPPAVAPMFRWAAVDAPAEDIDGAVVGLREWKTATR</sequence>
<comment type="similarity">
    <text evidence="1">Belongs to the short-chain dehydrogenases/reductases (SDR) family.</text>
</comment>
<dbReference type="InterPro" id="IPR036291">
    <property type="entry name" value="NAD(P)-bd_dom_sf"/>
</dbReference>
<dbReference type="Proteomes" id="UP000219453">
    <property type="component" value="Unassembled WGS sequence"/>
</dbReference>
<dbReference type="Pfam" id="PF00106">
    <property type="entry name" value="adh_short"/>
    <property type="match status" value="1"/>
</dbReference>
<dbReference type="SUPFAM" id="SSF51735">
    <property type="entry name" value="NAD(P)-binding Rossmann-fold domains"/>
    <property type="match status" value="1"/>
</dbReference>
<keyword evidence="2" id="KW-0560">Oxidoreductase</keyword>
<dbReference type="GO" id="GO:0016491">
    <property type="term" value="F:oxidoreductase activity"/>
    <property type="evidence" value="ECO:0007669"/>
    <property type="project" value="UniProtKB-KW"/>
</dbReference>
<evidence type="ECO:0000256" key="1">
    <source>
        <dbReference type="ARBA" id="ARBA00006484"/>
    </source>
</evidence>
<dbReference type="PANTHER" id="PTHR43943:SF17">
    <property type="entry name" value="3-PHENYLPROPIONATE-DIHYDRODIOL_CINNAMIC ACID-DIHYDRODIOL DEHYDROGENASE"/>
    <property type="match status" value="1"/>
</dbReference>
<organism evidence="3 4">
    <name type="scientific">Natronoarchaeum philippinense</name>
    <dbReference type="NCBI Taxonomy" id="558529"/>
    <lineage>
        <taxon>Archaea</taxon>
        <taxon>Methanobacteriati</taxon>
        <taxon>Methanobacteriota</taxon>
        <taxon>Stenosarchaea group</taxon>
        <taxon>Halobacteria</taxon>
        <taxon>Halobacteriales</taxon>
        <taxon>Natronoarchaeaceae</taxon>
    </lineage>
</organism>
<name>A0A285PA47_NATPI</name>